<keyword evidence="6" id="KW-1185">Reference proteome</keyword>
<dbReference type="Gene3D" id="3.30.420.10">
    <property type="entry name" value="Ribonuclease H-like superfamily/Ribonuclease H"/>
    <property type="match status" value="1"/>
</dbReference>
<dbReference type="CDD" id="cd06127">
    <property type="entry name" value="DEDDh"/>
    <property type="match status" value="1"/>
</dbReference>
<dbReference type="PANTHER" id="PTHR30231">
    <property type="entry name" value="DNA POLYMERASE III SUBUNIT EPSILON"/>
    <property type="match status" value="1"/>
</dbReference>
<dbReference type="Proteomes" id="UP000006820">
    <property type="component" value="Chromosome"/>
</dbReference>
<evidence type="ECO:0000256" key="3">
    <source>
        <dbReference type="ARBA" id="ARBA00022839"/>
    </source>
</evidence>
<dbReference type="GO" id="GO:0005829">
    <property type="term" value="C:cytosol"/>
    <property type="evidence" value="ECO:0007669"/>
    <property type="project" value="TreeGrafter"/>
</dbReference>
<evidence type="ECO:0000256" key="1">
    <source>
        <dbReference type="ARBA" id="ARBA00022722"/>
    </source>
</evidence>
<dbReference type="HOGENOM" id="CLU_047806_5_0_11"/>
<dbReference type="STRING" id="247156.NFA_40430"/>
<evidence type="ECO:0000259" key="4">
    <source>
        <dbReference type="SMART" id="SM00479"/>
    </source>
</evidence>
<keyword evidence="1" id="KW-0540">Nuclease</keyword>
<organism evidence="5 6">
    <name type="scientific">Nocardia farcinica (strain IFM 10152)</name>
    <dbReference type="NCBI Taxonomy" id="247156"/>
    <lineage>
        <taxon>Bacteria</taxon>
        <taxon>Bacillati</taxon>
        <taxon>Actinomycetota</taxon>
        <taxon>Actinomycetes</taxon>
        <taxon>Mycobacteriales</taxon>
        <taxon>Nocardiaceae</taxon>
        <taxon>Nocardia</taxon>
    </lineage>
</organism>
<dbReference type="OrthoDB" id="9791657at2"/>
<dbReference type="AlphaFoldDB" id="Q5YSF0"/>
<feature type="domain" description="Exonuclease" evidence="4">
    <location>
        <begin position="7"/>
        <end position="176"/>
    </location>
</feature>
<dbReference type="SUPFAM" id="SSF53098">
    <property type="entry name" value="Ribonuclease H-like"/>
    <property type="match status" value="1"/>
</dbReference>
<dbReference type="GO" id="GO:0008408">
    <property type="term" value="F:3'-5' exonuclease activity"/>
    <property type="evidence" value="ECO:0007669"/>
    <property type="project" value="TreeGrafter"/>
</dbReference>
<evidence type="ECO:0000313" key="6">
    <source>
        <dbReference type="Proteomes" id="UP000006820"/>
    </source>
</evidence>
<dbReference type="Pfam" id="PF00929">
    <property type="entry name" value="RNase_T"/>
    <property type="match status" value="1"/>
</dbReference>
<gene>
    <name evidence="5" type="ordered locus">NFA_40430</name>
</gene>
<evidence type="ECO:0000256" key="2">
    <source>
        <dbReference type="ARBA" id="ARBA00022801"/>
    </source>
</evidence>
<dbReference type="GeneID" id="61134689"/>
<dbReference type="PANTHER" id="PTHR30231:SF4">
    <property type="entry name" value="PROTEIN NEN2"/>
    <property type="match status" value="1"/>
</dbReference>
<keyword evidence="3" id="KW-0269">Exonuclease</keyword>
<dbReference type="SMART" id="SM00479">
    <property type="entry name" value="EXOIII"/>
    <property type="match status" value="1"/>
</dbReference>
<dbReference type="RefSeq" id="WP_011210576.1">
    <property type="nucleotide sequence ID" value="NC_006361.1"/>
</dbReference>
<dbReference type="InterPro" id="IPR013520">
    <property type="entry name" value="Ribonucl_H"/>
</dbReference>
<evidence type="ECO:0000313" key="5">
    <source>
        <dbReference type="EMBL" id="BAD58891.1"/>
    </source>
</evidence>
<dbReference type="EMBL" id="AP006618">
    <property type="protein sequence ID" value="BAD58891.1"/>
    <property type="molecule type" value="Genomic_DNA"/>
</dbReference>
<sequence>MTWTQLPLAAFDLETTSADPHSARVVTASIIRVDGGDVRARNWIANPHIPIPAEATEIHGYTDEYVQKHGRPHADVIAEVTAELHACWAEGRCVAVYNGSFDFTVLATHDPSFAVSGLVVDAFVLDKKYDRYRRGSRKLSAVCIHYGVQMDAAHDAQADATAAARLAWKLPRIYPALAEYTPTELMEAQTAWYAQQAASFIDYLRRNDRPFDDVRTEWPIARPSESNAA</sequence>
<dbReference type="GO" id="GO:0003676">
    <property type="term" value="F:nucleic acid binding"/>
    <property type="evidence" value="ECO:0007669"/>
    <property type="project" value="InterPro"/>
</dbReference>
<protein>
    <submittedName>
        <fullName evidence="5">Putative DNA polymerase</fullName>
    </submittedName>
</protein>
<dbReference type="NCBIfam" id="NF005927">
    <property type="entry name" value="PRK07942.1"/>
    <property type="match status" value="1"/>
</dbReference>
<proteinExistence type="predicted"/>
<dbReference type="KEGG" id="nfa:NFA_40430"/>
<accession>Q5YSF0</accession>
<reference evidence="5 6" key="1">
    <citation type="journal article" date="2004" name="Proc. Natl. Acad. Sci. U.S.A.">
        <title>The complete genomic sequence of Nocardia farcinica IFM 10152.</title>
        <authorList>
            <person name="Ishikawa J."/>
            <person name="Yamashita A."/>
            <person name="Mikami Y."/>
            <person name="Hoshino Y."/>
            <person name="Kurita H."/>
            <person name="Hotta K."/>
            <person name="Shiba T."/>
            <person name="Hattori M."/>
        </authorList>
    </citation>
    <scope>NUCLEOTIDE SEQUENCE [LARGE SCALE GENOMIC DNA]</scope>
    <source>
        <strain evidence="5 6">IFM 10152</strain>
    </source>
</reference>
<name>Q5YSF0_NOCFA</name>
<dbReference type="InterPro" id="IPR012337">
    <property type="entry name" value="RNaseH-like_sf"/>
</dbReference>
<dbReference type="eggNOG" id="COG0847">
    <property type="taxonomic scope" value="Bacteria"/>
</dbReference>
<keyword evidence="2" id="KW-0378">Hydrolase</keyword>
<dbReference type="InterPro" id="IPR036397">
    <property type="entry name" value="RNaseH_sf"/>
</dbReference>